<dbReference type="EC" id="3.1.3.18" evidence="1"/>
<dbReference type="RefSeq" id="WP_376754000.1">
    <property type="nucleotide sequence ID" value="NZ_CP124550.1"/>
</dbReference>
<dbReference type="Pfam" id="PF00702">
    <property type="entry name" value="Hydrolase"/>
    <property type="match status" value="1"/>
</dbReference>
<accession>A0ABY8WYA5</accession>
<dbReference type="GO" id="GO:0008967">
    <property type="term" value="F:phosphoglycolate phosphatase activity"/>
    <property type="evidence" value="ECO:0007669"/>
    <property type="project" value="UniProtKB-EC"/>
</dbReference>
<keyword evidence="1" id="KW-0378">Hydrolase</keyword>
<dbReference type="Gene3D" id="3.40.50.1000">
    <property type="entry name" value="HAD superfamily/HAD-like"/>
    <property type="match status" value="1"/>
</dbReference>
<sequence>MNIENKTIFIDLDGTLVDIAPRHYRVYTESLTMFKGTTPISFEQYWRQKRCDTPWNNILQQSSLSPEREREFLEEFRDRIEKSGELFQDKLLPGAFGALERLFGKNALYLLSLRRDKEALAQQIDHLGVQHFFRDILSGHSNTKSGTLRKKADIICSQKVDPQNVVIIGDTEADVAAAKSIGAMSIAVTSGIRDYDFLEKLSPDIIIRSVGDIL</sequence>
<evidence type="ECO:0000313" key="2">
    <source>
        <dbReference type="Proteomes" id="UP001177295"/>
    </source>
</evidence>
<dbReference type="SFLD" id="SFLDS00003">
    <property type="entry name" value="Haloacid_Dehalogenase"/>
    <property type="match status" value="1"/>
</dbReference>
<dbReference type="Proteomes" id="UP001177295">
    <property type="component" value="Chromosome"/>
</dbReference>
<protein>
    <submittedName>
        <fullName evidence="1">HAD family hydrolase</fullName>
        <ecNumber evidence="1">3.1.3.18</ecNumber>
    </submittedName>
</protein>
<reference evidence="1 2" key="1">
    <citation type="journal article" date="2023" name="Cell">
        <title>Genetic manipulation of Patescibacteria provides mechanistic insights into microbial dark matter and the epibiotic lifestyle.</title>
        <authorList>
            <person name="Wang Y."/>
            <person name="Gallagher L.A."/>
            <person name="Andrade P.A."/>
            <person name="Liu A."/>
            <person name="Humphreys I.R."/>
            <person name="Turkarslan S."/>
            <person name="Cutler K.J."/>
            <person name="Arrieta-Ortiz M.L."/>
            <person name="Li Y."/>
            <person name="Radey M.C."/>
            <person name="McLean J.S."/>
            <person name="Cong Q."/>
            <person name="Baker D."/>
            <person name="Baliga N.S."/>
            <person name="Peterson S.B."/>
            <person name="Mougous J.D."/>
        </authorList>
    </citation>
    <scope>NUCLEOTIDE SEQUENCE [LARGE SCALE GENOMIC DNA]</scope>
    <source>
        <strain evidence="1 2">ML1</strain>
    </source>
</reference>
<dbReference type="PANTHER" id="PTHR43434:SF1">
    <property type="entry name" value="PHOSPHOGLYCOLATE PHOSPHATASE"/>
    <property type="match status" value="1"/>
</dbReference>
<dbReference type="PANTHER" id="PTHR43434">
    <property type="entry name" value="PHOSPHOGLYCOLATE PHOSPHATASE"/>
    <property type="match status" value="1"/>
</dbReference>
<dbReference type="InterPro" id="IPR023214">
    <property type="entry name" value="HAD_sf"/>
</dbReference>
<dbReference type="Gene3D" id="1.10.150.240">
    <property type="entry name" value="Putative phosphatase, domain 2"/>
    <property type="match status" value="1"/>
</dbReference>
<dbReference type="SUPFAM" id="SSF56784">
    <property type="entry name" value="HAD-like"/>
    <property type="match status" value="1"/>
</dbReference>
<dbReference type="EMBL" id="CP124550">
    <property type="protein sequence ID" value="WIO46479.1"/>
    <property type="molecule type" value="Genomic_DNA"/>
</dbReference>
<dbReference type="SFLD" id="SFLDG01129">
    <property type="entry name" value="C1.5:_HAD__Beta-PGM__Phosphata"/>
    <property type="match status" value="1"/>
</dbReference>
<gene>
    <name evidence="1" type="primary">gph</name>
    <name evidence="1" type="ORF">SEML1_0884</name>
</gene>
<organism evidence="1 2">
    <name type="scientific">Candidatus Southlakia epibionticum</name>
    <dbReference type="NCBI Taxonomy" id="3043284"/>
    <lineage>
        <taxon>Bacteria</taxon>
        <taxon>Candidatus Saccharimonadota</taxon>
        <taxon>Candidatus Saccharimonadia</taxon>
        <taxon>Candidatus Saccharimonadales</taxon>
        <taxon>Candidatus Saccharimonadaceae</taxon>
        <taxon>Candidatus Southlakia</taxon>
    </lineage>
</organism>
<evidence type="ECO:0000313" key="1">
    <source>
        <dbReference type="EMBL" id="WIO46479.1"/>
    </source>
</evidence>
<dbReference type="InterPro" id="IPR023198">
    <property type="entry name" value="PGP-like_dom2"/>
</dbReference>
<proteinExistence type="predicted"/>
<keyword evidence="2" id="KW-1185">Reference proteome</keyword>
<dbReference type="InterPro" id="IPR050155">
    <property type="entry name" value="HAD-like_hydrolase_sf"/>
</dbReference>
<dbReference type="InterPro" id="IPR036412">
    <property type="entry name" value="HAD-like_sf"/>
</dbReference>
<name>A0ABY8WYA5_9BACT</name>